<keyword evidence="6 9" id="KW-1133">Transmembrane helix</keyword>
<keyword evidence="7 9" id="KW-0406">Ion transport</keyword>
<dbReference type="InterPro" id="IPR006667">
    <property type="entry name" value="SLC41_membr_dom"/>
</dbReference>
<dbReference type="Ensembl" id="ENSONIT00000033544.1">
    <property type="protein sequence ID" value="ENSONIP00000044722.1"/>
    <property type="gene ID" value="ENSONIG00000020243.2"/>
</dbReference>
<keyword evidence="4 9" id="KW-0812">Transmembrane</keyword>
<comment type="similarity">
    <text evidence="2 9">Belongs to the SLC41A transporter family.</text>
</comment>
<reference evidence="11" key="2">
    <citation type="submission" date="2025-08" db="UniProtKB">
        <authorList>
            <consortium name="Ensembl"/>
        </authorList>
    </citation>
    <scope>IDENTIFICATION</scope>
</reference>
<feature type="transmembrane region" description="Helical" evidence="9">
    <location>
        <begin position="194"/>
        <end position="219"/>
    </location>
</feature>
<dbReference type="SUPFAM" id="SSF161093">
    <property type="entry name" value="MgtE membrane domain-like"/>
    <property type="match status" value="2"/>
</dbReference>
<sequence>MVVTHLALEFHFQGKKLRGFKCKLTRSAHSFLPENSWIIAAQILLPYLVSGLGMVAAGIVMDVVQHWEVFKEISEVFILVPALVGLKGNLEMTLASRLSTAANTGQMDEAQQQWRMVFCNLALIQVQATVVGFLAAVAAVGLGGLTKGRVDVTQAAVLCASSVTTAFIAALSLGLVMVAVIIGSRKVGINPDNVATPIAASLGDLITLSLLAGVSSLFFLYRDIWYLPSVVCGFFLLIVPVWVIIASRSPQIREVLKSGWQPVILAMSISSIGGLILDKTVSNPNFEGMAVFTPVINGVGGNLVAIQASRMSTYLHYWSVPGALPFKMSEKCPGPCATFFSSDVNSKSARVLVTLVVPGHLLFLYTIHLLQGVFIFETRATAVTMQVGILLYVASLMVRWLWRRGLDPDNFSIPYLTALGDLLGTGFLALSFRLIGRINTPATLSDLCKLQPAQSWSR</sequence>
<comment type="subcellular location">
    <subcellularLocation>
        <location evidence="1 9">Membrane</location>
        <topology evidence="1 9">Multi-pass membrane protein</topology>
    </subcellularLocation>
</comment>
<dbReference type="FunFam" id="1.10.357.20:FF:000001">
    <property type="entry name" value="Solute carrier family 41 member 2"/>
    <property type="match status" value="1"/>
</dbReference>
<keyword evidence="12" id="KW-1185">Reference proteome</keyword>
<evidence type="ECO:0000256" key="4">
    <source>
        <dbReference type="ARBA" id="ARBA00022692"/>
    </source>
</evidence>
<evidence type="ECO:0000256" key="5">
    <source>
        <dbReference type="ARBA" id="ARBA00022842"/>
    </source>
</evidence>
<feature type="transmembrane region" description="Helical" evidence="9">
    <location>
        <begin position="414"/>
        <end position="435"/>
    </location>
</feature>
<feature type="transmembrane region" description="Helical" evidence="9">
    <location>
        <begin position="382"/>
        <end position="402"/>
    </location>
</feature>
<evidence type="ECO:0000256" key="3">
    <source>
        <dbReference type="ARBA" id="ARBA00022448"/>
    </source>
</evidence>
<comment type="function">
    <text evidence="9">Acts as a magnesium transporter.</text>
</comment>
<dbReference type="InterPro" id="IPR036739">
    <property type="entry name" value="SLC41_membr_dom_sf"/>
</dbReference>
<proteinExistence type="inferred from homology"/>
<accession>A0A669CDU6</accession>
<dbReference type="AlphaFoldDB" id="A0A669CDU6"/>
<protein>
    <recommendedName>
        <fullName evidence="9">Solute carrier family 41 member</fullName>
    </recommendedName>
</protein>
<dbReference type="GO" id="GO:0030001">
    <property type="term" value="P:metal ion transport"/>
    <property type="evidence" value="ECO:0007669"/>
    <property type="project" value="UniProtKB-UniRule"/>
</dbReference>
<dbReference type="GO" id="GO:0005886">
    <property type="term" value="C:plasma membrane"/>
    <property type="evidence" value="ECO:0007669"/>
    <property type="project" value="TreeGrafter"/>
</dbReference>
<evidence type="ECO:0000313" key="12">
    <source>
        <dbReference type="Proteomes" id="UP000005207"/>
    </source>
</evidence>
<evidence type="ECO:0000256" key="6">
    <source>
        <dbReference type="ARBA" id="ARBA00022989"/>
    </source>
</evidence>
<evidence type="ECO:0000313" key="11">
    <source>
        <dbReference type="Ensembl" id="ENSONIP00000044722.1"/>
    </source>
</evidence>
<dbReference type="Proteomes" id="UP000005207">
    <property type="component" value="Linkage group LG5"/>
</dbReference>
<dbReference type="PANTHER" id="PTHR16228">
    <property type="entry name" value="DIVALENT CATION TRANSPORTER SOLUTE CARRIER FAMILY 41"/>
    <property type="match status" value="1"/>
</dbReference>
<evidence type="ECO:0000256" key="1">
    <source>
        <dbReference type="ARBA" id="ARBA00004141"/>
    </source>
</evidence>
<evidence type="ECO:0000256" key="7">
    <source>
        <dbReference type="ARBA" id="ARBA00023065"/>
    </source>
</evidence>
<dbReference type="GO" id="GO:0008324">
    <property type="term" value="F:monoatomic cation transmembrane transporter activity"/>
    <property type="evidence" value="ECO:0007669"/>
    <property type="project" value="UniProtKB-UniRule"/>
</dbReference>
<dbReference type="Pfam" id="PF01769">
    <property type="entry name" value="MgtE"/>
    <property type="match status" value="2"/>
</dbReference>
<evidence type="ECO:0000256" key="9">
    <source>
        <dbReference type="RuleBase" id="RU369007"/>
    </source>
</evidence>
<feature type="transmembrane region" description="Helical" evidence="9">
    <location>
        <begin position="349"/>
        <end position="370"/>
    </location>
</feature>
<feature type="transmembrane region" description="Helical" evidence="9">
    <location>
        <begin position="117"/>
        <end position="143"/>
    </location>
</feature>
<gene>
    <name evidence="11" type="primary">SLC41A3</name>
</gene>
<evidence type="ECO:0000256" key="8">
    <source>
        <dbReference type="ARBA" id="ARBA00023136"/>
    </source>
</evidence>
<feature type="transmembrane region" description="Helical" evidence="9">
    <location>
        <begin position="155"/>
        <end position="182"/>
    </location>
</feature>
<feature type="transmembrane region" description="Helical" evidence="9">
    <location>
        <begin position="259"/>
        <end position="277"/>
    </location>
</feature>
<feature type="transmembrane region" description="Helical" evidence="9">
    <location>
        <begin position="225"/>
        <end position="247"/>
    </location>
</feature>
<keyword evidence="5 9" id="KW-0460">Magnesium</keyword>
<keyword evidence="8 9" id="KW-0472">Membrane</keyword>
<reference evidence="12" key="1">
    <citation type="submission" date="2012-01" db="EMBL/GenBank/DDBJ databases">
        <title>The Genome Sequence of Oreochromis niloticus (Nile Tilapia).</title>
        <authorList>
            <consortium name="Broad Institute Genome Assembly Team"/>
            <consortium name="Broad Institute Sequencing Platform"/>
            <person name="Di Palma F."/>
            <person name="Johnson J."/>
            <person name="Lander E.S."/>
            <person name="Lindblad-Toh K."/>
        </authorList>
    </citation>
    <scope>NUCLEOTIDE SEQUENCE [LARGE SCALE GENOMIC DNA]</scope>
</reference>
<reference evidence="11" key="3">
    <citation type="submission" date="2025-09" db="UniProtKB">
        <authorList>
            <consortium name="Ensembl"/>
        </authorList>
    </citation>
    <scope>IDENTIFICATION</scope>
</reference>
<name>A0A669CDU6_ORENI</name>
<evidence type="ECO:0000256" key="2">
    <source>
        <dbReference type="ARBA" id="ARBA00009749"/>
    </source>
</evidence>
<feature type="transmembrane region" description="Helical" evidence="9">
    <location>
        <begin position="37"/>
        <end position="61"/>
    </location>
</feature>
<keyword evidence="3 9" id="KW-0813">Transport</keyword>
<dbReference type="GO" id="GO:0022890">
    <property type="term" value="F:inorganic cation transmembrane transporter activity"/>
    <property type="evidence" value="ECO:0007669"/>
    <property type="project" value="UniProtKB-UniRule"/>
</dbReference>
<dbReference type="FunFam" id="1.10.357.20:FF:000002">
    <property type="entry name" value="Solute carrier family 41, member 2"/>
    <property type="match status" value="1"/>
</dbReference>
<dbReference type="InterPro" id="IPR045349">
    <property type="entry name" value="SLC41A1-3"/>
</dbReference>
<feature type="domain" description="SLC41A/MgtE integral membrane" evidence="10">
    <location>
        <begin position="293"/>
        <end position="430"/>
    </location>
</feature>
<dbReference type="Gene3D" id="1.10.357.20">
    <property type="entry name" value="SLC41 divalent cation transporters, integral membrane domain"/>
    <property type="match status" value="2"/>
</dbReference>
<dbReference type="GeneTree" id="ENSGT00950000183042"/>
<dbReference type="PANTHER" id="PTHR16228:SF22">
    <property type="entry name" value="SOLUTE CARRIER FAMILY 41 MEMBER 3"/>
    <property type="match status" value="1"/>
</dbReference>
<feature type="domain" description="SLC41A/MgtE integral membrane" evidence="10">
    <location>
        <begin position="80"/>
        <end position="214"/>
    </location>
</feature>
<organism evidence="11 12">
    <name type="scientific">Oreochromis niloticus</name>
    <name type="common">Nile tilapia</name>
    <name type="synonym">Tilapia nilotica</name>
    <dbReference type="NCBI Taxonomy" id="8128"/>
    <lineage>
        <taxon>Eukaryota</taxon>
        <taxon>Metazoa</taxon>
        <taxon>Chordata</taxon>
        <taxon>Craniata</taxon>
        <taxon>Vertebrata</taxon>
        <taxon>Euteleostomi</taxon>
        <taxon>Actinopterygii</taxon>
        <taxon>Neopterygii</taxon>
        <taxon>Teleostei</taxon>
        <taxon>Neoteleostei</taxon>
        <taxon>Acanthomorphata</taxon>
        <taxon>Ovalentaria</taxon>
        <taxon>Cichlomorphae</taxon>
        <taxon>Cichliformes</taxon>
        <taxon>Cichlidae</taxon>
        <taxon>African cichlids</taxon>
        <taxon>Pseudocrenilabrinae</taxon>
        <taxon>Oreochromini</taxon>
        <taxon>Oreochromis</taxon>
    </lineage>
</organism>
<evidence type="ECO:0000259" key="10">
    <source>
        <dbReference type="Pfam" id="PF01769"/>
    </source>
</evidence>